<feature type="binding site" evidence="2">
    <location>
        <position position="141"/>
    </location>
    <ligand>
        <name>Mn(2+)</name>
        <dbReference type="ChEBI" id="CHEBI:29035"/>
        <label>2</label>
    </ligand>
</feature>
<name>A0A1R4G6L9_9MICO</name>
<keyword evidence="5" id="KW-1185">Reference proteome</keyword>
<evidence type="ECO:0000313" key="4">
    <source>
        <dbReference type="EMBL" id="SJM63880.1"/>
    </source>
</evidence>
<dbReference type="GO" id="GO:0050118">
    <property type="term" value="F:N-acetyldiaminopimelate deacetylase activity"/>
    <property type="evidence" value="ECO:0007669"/>
    <property type="project" value="UniProtKB-EC"/>
</dbReference>
<dbReference type="InterPro" id="IPR017439">
    <property type="entry name" value="Amidohydrolase"/>
</dbReference>
<proteinExistence type="predicted"/>
<gene>
    <name evidence="4" type="ORF">CZ674_09430</name>
</gene>
<feature type="binding site" evidence="2">
    <location>
        <position position="105"/>
    </location>
    <ligand>
        <name>Mn(2+)</name>
        <dbReference type="ChEBI" id="CHEBI:29035"/>
        <label>2</label>
    </ligand>
</feature>
<dbReference type="SUPFAM" id="SSF53187">
    <property type="entry name" value="Zn-dependent exopeptidases"/>
    <property type="match status" value="1"/>
</dbReference>
<dbReference type="Pfam" id="PF01546">
    <property type="entry name" value="Peptidase_M20"/>
    <property type="match status" value="1"/>
</dbReference>
<dbReference type="AlphaFoldDB" id="A0A1R4G6L9"/>
<dbReference type="GO" id="GO:0046872">
    <property type="term" value="F:metal ion binding"/>
    <property type="evidence" value="ECO:0007669"/>
    <property type="project" value="UniProtKB-KW"/>
</dbReference>
<reference evidence="4 5" key="1">
    <citation type="submission" date="2017-02" db="EMBL/GenBank/DDBJ databases">
        <authorList>
            <person name="Peterson S.W."/>
        </authorList>
    </citation>
    <scope>NUCLEOTIDE SEQUENCE [LARGE SCALE GENOMIC DNA]</scope>
    <source>
        <strain evidence="4 5">LMG 22410</strain>
    </source>
</reference>
<feature type="binding site" evidence="2">
    <location>
        <position position="168"/>
    </location>
    <ligand>
        <name>Mn(2+)</name>
        <dbReference type="ChEBI" id="CHEBI:29035"/>
        <label>2</label>
    </ligand>
</feature>
<dbReference type="EMBL" id="FUHU01000038">
    <property type="protein sequence ID" value="SJM63880.1"/>
    <property type="molecule type" value="Genomic_DNA"/>
</dbReference>
<dbReference type="SUPFAM" id="SSF55031">
    <property type="entry name" value="Bacterial exopeptidase dimerisation domain"/>
    <property type="match status" value="1"/>
</dbReference>
<dbReference type="FunFam" id="3.30.70.360:FF:000001">
    <property type="entry name" value="N-acetyldiaminopimelate deacetylase"/>
    <property type="match status" value="1"/>
</dbReference>
<dbReference type="Gene3D" id="3.30.70.360">
    <property type="match status" value="1"/>
</dbReference>
<keyword evidence="2" id="KW-0464">Manganese</keyword>
<sequence length="411" mass="43868">MESTTSQPLLQAVETGSAWLLEHYEHLHRHPELSMEEHDTAEYIEDVLQGLGLETQRIGETGVVAIIENGDGRVVLGRADMDALPVTEDTALEYASETPGVMHACGHDTHMAGLLGAVRTLTEHRSAWQGTYIALFQPSEEDASGARAMIADGLADRIPRPDACFACHAMVGPAGQVSVRPGPTLSSADSVRITVFGRGAHGSMPHLSVDPVVLASSIVLRLQTIVARETEPGTFAVVTVGALHAGSSSNIIADRAELQLNVRTYDENVRERVLAAIERIVRAECEAAGSPREPEFTYDDHYPVTDNDADLHDLVRASFDAAFGDDSQTATPATASEDFCAIPEAFGTPYACWFVGSTDRERYSDAEARGAVSTEIPGNHSPAFAPVAEPTVVRIAQSHVAAAMAVFGSAE</sequence>
<dbReference type="InterPro" id="IPR036264">
    <property type="entry name" value="Bact_exopeptidase_dim_dom"/>
</dbReference>
<evidence type="ECO:0000259" key="3">
    <source>
        <dbReference type="Pfam" id="PF07687"/>
    </source>
</evidence>
<evidence type="ECO:0000256" key="2">
    <source>
        <dbReference type="PIRSR" id="PIRSR005962-1"/>
    </source>
</evidence>
<feature type="binding site" evidence="2">
    <location>
        <position position="107"/>
    </location>
    <ligand>
        <name>Mn(2+)</name>
        <dbReference type="ChEBI" id="CHEBI:29035"/>
        <label>2</label>
    </ligand>
</feature>
<organism evidence="4 5">
    <name type="scientific">Agrococcus casei LMG 22410</name>
    <dbReference type="NCBI Taxonomy" id="1255656"/>
    <lineage>
        <taxon>Bacteria</taxon>
        <taxon>Bacillati</taxon>
        <taxon>Actinomycetota</taxon>
        <taxon>Actinomycetes</taxon>
        <taxon>Micrococcales</taxon>
        <taxon>Microbacteriaceae</taxon>
        <taxon>Agrococcus</taxon>
    </lineage>
</organism>
<dbReference type="GO" id="GO:0019877">
    <property type="term" value="P:diaminopimelate biosynthetic process"/>
    <property type="evidence" value="ECO:0007669"/>
    <property type="project" value="UniProtKB-ARBA"/>
</dbReference>
<dbReference type="NCBIfam" id="TIGR01891">
    <property type="entry name" value="amidohydrolases"/>
    <property type="match status" value="1"/>
</dbReference>
<dbReference type="Pfam" id="PF07687">
    <property type="entry name" value="M20_dimer"/>
    <property type="match status" value="1"/>
</dbReference>
<evidence type="ECO:0000313" key="5">
    <source>
        <dbReference type="Proteomes" id="UP000195787"/>
    </source>
</evidence>
<dbReference type="PIRSF" id="PIRSF005962">
    <property type="entry name" value="Pept_M20D_amidohydro"/>
    <property type="match status" value="1"/>
</dbReference>
<dbReference type="EC" id="3.5.1.47" evidence="4"/>
<evidence type="ECO:0000256" key="1">
    <source>
        <dbReference type="ARBA" id="ARBA00022801"/>
    </source>
</evidence>
<dbReference type="PANTHER" id="PTHR11014">
    <property type="entry name" value="PEPTIDASE M20 FAMILY MEMBER"/>
    <property type="match status" value="1"/>
</dbReference>
<dbReference type="InterPro" id="IPR002933">
    <property type="entry name" value="Peptidase_M20"/>
</dbReference>
<dbReference type="RefSeq" id="WP_200810079.1">
    <property type="nucleotide sequence ID" value="NZ_FUHU01000038.1"/>
</dbReference>
<protein>
    <submittedName>
        <fullName evidence="4">N-acetyl-L,L-diaminopimelate deacetylase</fullName>
        <ecNumber evidence="4">3.5.1.47</ecNumber>
    </submittedName>
</protein>
<keyword evidence="2" id="KW-0479">Metal-binding</keyword>
<dbReference type="GeneID" id="303173437"/>
<feature type="domain" description="Peptidase M20 dimerisation" evidence="3">
    <location>
        <begin position="188"/>
        <end position="286"/>
    </location>
</feature>
<dbReference type="PANTHER" id="PTHR11014:SF63">
    <property type="entry name" value="METALLOPEPTIDASE, PUTATIVE (AFU_ORTHOLOGUE AFUA_6G09600)-RELATED"/>
    <property type="match status" value="1"/>
</dbReference>
<accession>A0A1R4G6L9</accession>
<dbReference type="Gene3D" id="3.40.630.10">
    <property type="entry name" value="Zn peptidases"/>
    <property type="match status" value="1"/>
</dbReference>
<dbReference type="Proteomes" id="UP000195787">
    <property type="component" value="Unassembled WGS sequence"/>
</dbReference>
<keyword evidence="1 4" id="KW-0378">Hydrolase</keyword>
<dbReference type="InterPro" id="IPR011650">
    <property type="entry name" value="Peptidase_M20_dimer"/>
</dbReference>
<comment type="cofactor">
    <cofactor evidence="2">
        <name>Mn(2+)</name>
        <dbReference type="ChEBI" id="CHEBI:29035"/>
    </cofactor>
    <text evidence="2">The Mn(2+) ion enhances activity.</text>
</comment>